<dbReference type="HOGENOM" id="CLU_2383109_0_0_11"/>
<dbReference type="PATRIC" id="fig|1310114.3.peg.917"/>
<evidence type="ECO:0000313" key="2">
    <source>
        <dbReference type="EMBL" id="AGL26101.1"/>
    </source>
</evidence>
<dbReference type="Proteomes" id="UP000013548">
    <property type="component" value="Chromosome"/>
</dbReference>
<protein>
    <recommendedName>
        <fullName evidence="4">Galactokinase</fullName>
    </recommendedName>
</protein>
<dbReference type="EMBL" id="CP005386">
    <property type="protein sequence ID" value="AGL26101.1"/>
    <property type="molecule type" value="Genomic_DNA"/>
</dbReference>
<proteinExistence type="predicted"/>
<accession>R4MDS1</accession>
<reference evidence="2 3" key="1">
    <citation type="journal article" date="2013" name="Genome Announc.">
        <title>Whole-Genome Sequences of Four Clinical Isolates of Mycobacterium tuberculosis from Tamil Nadu, South India.</title>
        <authorList>
            <person name="Narayanan S."/>
            <person name="Deshpande U."/>
        </authorList>
    </citation>
    <scope>NUCLEOTIDE SEQUENCE [LARGE SCALE GENOMIC DNA]</scope>
    <source>
        <strain evidence="2 3">CAS/NITR204</strain>
    </source>
</reference>
<dbReference type="BioCyc" id="MTUB1310114:G13A2-648-MONOMER"/>
<evidence type="ECO:0000256" key="1">
    <source>
        <dbReference type="SAM" id="MobiDB-lite"/>
    </source>
</evidence>
<evidence type="ECO:0000313" key="3">
    <source>
        <dbReference type="Proteomes" id="UP000013548"/>
    </source>
</evidence>
<name>R4MDS1_MYCTX</name>
<organism evidence="2 3">
    <name type="scientific">Mycobacterium tuberculosis CAS/NITR204</name>
    <dbReference type="NCBI Taxonomy" id="1310114"/>
    <lineage>
        <taxon>Bacteria</taxon>
        <taxon>Bacillati</taxon>
        <taxon>Actinomycetota</taxon>
        <taxon>Actinomycetes</taxon>
        <taxon>Mycobacteriales</taxon>
        <taxon>Mycobacteriaceae</taxon>
        <taxon>Mycobacterium</taxon>
        <taxon>Mycobacterium tuberculosis complex</taxon>
    </lineage>
</organism>
<gene>
    <name evidence="2" type="ORF">J113_04415</name>
</gene>
<sequence length="94" mass="9672">MTGGGFGGAVIALVPADRARDWRHGATGGGHRRLRRAGGEPDLCRARRGRVPLSGLAKRHVHSEQIGAGPPLPLTSKPNTGYETAAAVDLVSGA</sequence>
<dbReference type="InterPro" id="IPR036554">
    <property type="entry name" value="GHMP_kinase_C_sf"/>
</dbReference>
<feature type="region of interest" description="Disordered" evidence="1">
    <location>
        <begin position="54"/>
        <end position="80"/>
    </location>
</feature>
<dbReference type="AlphaFoldDB" id="R4MDS1"/>
<dbReference type="KEGG" id="mtuc:J113_04415"/>
<dbReference type="SUPFAM" id="SSF55060">
    <property type="entry name" value="GHMP Kinase, C-terminal domain"/>
    <property type="match status" value="1"/>
</dbReference>
<evidence type="ECO:0008006" key="4">
    <source>
        <dbReference type="Google" id="ProtNLM"/>
    </source>
</evidence>